<dbReference type="PANTHER" id="PTHR23522:SF10">
    <property type="entry name" value="3-PHENYLPROPIONIC ACID TRANSPORTER-RELATED"/>
    <property type="match status" value="1"/>
</dbReference>
<feature type="transmembrane region" description="Helical" evidence="8">
    <location>
        <begin position="55"/>
        <end position="76"/>
    </location>
</feature>
<gene>
    <name evidence="10" type="ORF">QOZ94_001169</name>
</gene>
<evidence type="ECO:0000256" key="5">
    <source>
        <dbReference type="ARBA" id="ARBA00022692"/>
    </source>
</evidence>
<feature type="transmembrane region" description="Helical" evidence="8">
    <location>
        <begin position="149"/>
        <end position="167"/>
    </location>
</feature>
<feature type="transmembrane region" description="Helical" evidence="8">
    <location>
        <begin position="246"/>
        <end position="267"/>
    </location>
</feature>
<feature type="transmembrane region" description="Helical" evidence="8">
    <location>
        <begin position="340"/>
        <end position="361"/>
    </location>
</feature>
<protein>
    <submittedName>
        <fullName evidence="10">PPP family 3-phenylpropionic acid transporter</fullName>
    </submittedName>
</protein>
<dbReference type="Gene3D" id="1.20.1250.20">
    <property type="entry name" value="MFS general substrate transporter like domains"/>
    <property type="match status" value="2"/>
</dbReference>
<dbReference type="Pfam" id="PF12832">
    <property type="entry name" value="MFS_1_like"/>
    <property type="match status" value="1"/>
</dbReference>
<feature type="transmembrane region" description="Helical" evidence="8">
    <location>
        <begin position="213"/>
        <end position="234"/>
    </location>
</feature>
<evidence type="ECO:0000256" key="6">
    <source>
        <dbReference type="ARBA" id="ARBA00022989"/>
    </source>
</evidence>
<comment type="caution">
    <text evidence="10">The sequence shown here is derived from an EMBL/GenBank/DDBJ whole genome shotgun (WGS) entry which is preliminary data.</text>
</comment>
<sequence>MNRAPEPGPGARRHPRGNLKVALGAAFATFYLPLGIQMPYLPLWLQSRGLDPQEIGIAIAVPLVTRLFATPVLGFVSDHVGRPRATLTALAAMTVLTMGLLALAHDPLVVFLVLGLIALSWHPSFALLDSYAARQARAGRADYGRSRQWGSGAFLVANVAGGLVITATGAGSVVLWMVLGQLSYLAVSLTLPELDAPPAPAPHERERGPVPRALVLGVVAVALVQASHALLYAFASVHWRAEGWSLTTIGLLWATGVAAEIVLFRFGTRLMGRIGPYRLIVLGGVAALARFGVMMFDPPLALLFPLQLLHGFTFGATYLGMVEMVARGVAAHRSGAGQSLAAWTVNIFMSAATVASGPLWVAVGAKAFAVSAVLGVLGALVALLARRRAGGDQPQRAGTGG</sequence>
<name>A0ABU0LB84_XANAG</name>
<feature type="transmembrane region" description="Helical" evidence="8">
    <location>
        <begin position="367"/>
        <end position="385"/>
    </location>
</feature>
<evidence type="ECO:0000256" key="8">
    <source>
        <dbReference type="SAM" id="Phobius"/>
    </source>
</evidence>
<organism evidence="10 11">
    <name type="scientific">Xanthobacter agilis</name>
    <dbReference type="NCBI Taxonomy" id="47492"/>
    <lineage>
        <taxon>Bacteria</taxon>
        <taxon>Pseudomonadati</taxon>
        <taxon>Pseudomonadota</taxon>
        <taxon>Alphaproteobacteria</taxon>
        <taxon>Hyphomicrobiales</taxon>
        <taxon>Xanthobacteraceae</taxon>
        <taxon>Xanthobacter</taxon>
    </lineage>
</organism>
<evidence type="ECO:0000256" key="2">
    <source>
        <dbReference type="ARBA" id="ARBA00022448"/>
    </source>
</evidence>
<evidence type="ECO:0000313" key="11">
    <source>
        <dbReference type="Proteomes" id="UP001241747"/>
    </source>
</evidence>
<dbReference type="InterPro" id="IPR026032">
    <property type="entry name" value="HcaT-like"/>
</dbReference>
<keyword evidence="5 8" id="KW-0812">Transmembrane</keyword>
<feature type="transmembrane region" description="Helical" evidence="8">
    <location>
        <begin position="21"/>
        <end position="43"/>
    </location>
</feature>
<proteinExistence type="predicted"/>
<keyword evidence="11" id="KW-1185">Reference proteome</keyword>
<evidence type="ECO:0000256" key="4">
    <source>
        <dbReference type="ARBA" id="ARBA00022519"/>
    </source>
</evidence>
<dbReference type="Proteomes" id="UP001241747">
    <property type="component" value="Unassembled WGS sequence"/>
</dbReference>
<dbReference type="PANTHER" id="PTHR23522">
    <property type="entry name" value="BLL5896 PROTEIN"/>
    <property type="match status" value="1"/>
</dbReference>
<dbReference type="NCBIfam" id="NF037955">
    <property type="entry name" value="mfs"/>
    <property type="match status" value="1"/>
</dbReference>
<evidence type="ECO:0000256" key="7">
    <source>
        <dbReference type="ARBA" id="ARBA00023136"/>
    </source>
</evidence>
<keyword evidence="7 8" id="KW-0472">Membrane</keyword>
<evidence type="ECO:0000259" key="9">
    <source>
        <dbReference type="Pfam" id="PF12832"/>
    </source>
</evidence>
<dbReference type="EMBL" id="JAUSVY010000002">
    <property type="protein sequence ID" value="MDQ0504395.1"/>
    <property type="molecule type" value="Genomic_DNA"/>
</dbReference>
<keyword evidence="4" id="KW-0997">Cell inner membrane</keyword>
<feature type="transmembrane region" description="Helical" evidence="8">
    <location>
        <begin position="279"/>
        <end position="296"/>
    </location>
</feature>
<dbReference type="RefSeq" id="WP_237347351.1">
    <property type="nucleotide sequence ID" value="NZ_JABWGX010000033.1"/>
</dbReference>
<keyword evidence="2" id="KW-0813">Transport</keyword>
<feature type="transmembrane region" description="Helical" evidence="8">
    <location>
        <begin position="109"/>
        <end position="128"/>
    </location>
</feature>
<accession>A0ABU0LB84</accession>
<feature type="transmembrane region" description="Helical" evidence="8">
    <location>
        <begin position="302"/>
        <end position="319"/>
    </location>
</feature>
<dbReference type="InterPro" id="IPR024989">
    <property type="entry name" value="MFS_assoc_dom"/>
</dbReference>
<comment type="subcellular location">
    <subcellularLocation>
        <location evidence="1">Cell inner membrane</location>
        <topology evidence="1">Multi-pass membrane protein</topology>
    </subcellularLocation>
</comment>
<evidence type="ECO:0000256" key="1">
    <source>
        <dbReference type="ARBA" id="ARBA00004429"/>
    </source>
</evidence>
<dbReference type="PIRSF" id="PIRSF004925">
    <property type="entry name" value="HcaT"/>
    <property type="match status" value="1"/>
</dbReference>
<dbReference type="InterPro" id="IPR036259">
    <property type="entry name" value="MFS_trans_sf"/>
</dbReference>
<evidence type="ECO:0000256" key="3">
    <source>
        <dbReference type="ARBA" id="ARBA00022475"/>
    </source>
</evidence>
<evidence type="ECO:0000313" key="10">
    <source>
        <dbReference type="EMBL" id="MDQ0504395.1"/>
    </source>
</evidence>
<reference evidence="10 11" key="1">
    <citation type="submission" date="2023-07" db="EMBL/GenBank/DDBJ databases">
        <title>Genomic Encyclopedia of Type Strains, Phase IV (KMG-IV): sequencing the most valuable type-strain genomes for metagenomic binning, comparative biology and taxonomic classification.</title>
        <authorList>
            <person name="Goeker M."/>
        </authorList>
    </citation>
    <scope>NUCLEOTIDE SEQUENCE [LARGE SCALE GENOMIC DNA]</scope>
    <source>
        <strain evidence="10 11">DSM 3770</strain>
    </source>
</reference>
<dbReference type="SUPFAM" id="SSF103473">
    <property type="entry name" value="MFS general substrate transporter"/>
    <property type="match status" value="1"/>
</dbReference>
<keyword evidence="3" id="KW-1003">Cell membrane</keyword>
<keyword evidence="6 8" id="KW-1133">Transmembrane helix</keyword>
<feature type="domain" description="Major facilitator superfamily associated" evidence="9">
    <location>
        <begin position="30"/>
        <end position="343"/>
    </location>
</feature>